<gene>
    <name evidence="2" type="ORF">MTR67_039080</name>
</gene>
<evidence type="ECO:0000313" key="2">
    <source>
        <dbReference type="EMBL" id="WMV45695.1"/>
    </source>
</evidence>
<sequence>MFDKDLGYTQGLFLSVMATCSEALCQGTLGWLDVSRVMLLCKPLGSLLSKKHELNDERQAEMPSDVAKNGSRVPTWRIVLEELVYYVTLESNSYKGEENDLDEESCSAMNVNADTLIYECHRQSCMLIGTRSSLMKDHKGMVYIDATSKDAYIPSQSGRGEATAKCWCTMPLTSLRIRSACGNDAQVPVWHNQGEQSHKWKKGKQKSAQSSSLFPAAAPGKPTSMARNSFRDRREGYSDKAVVIRDVILLVIVPEDCVT</sequence>
<protein>
    <submittedName>
        <fullName evidence="2">Uncharacterized protein</fullName>
    </submittedName>
</protein>
<dbReference type="AlphaFoldDB" id="A0AAF0ZQB3"/>
<dbReference type="Proteomes" id="UP001234989">
    <property type="component" value="Chromosome 9"/>
</dbReference>
<name>A0AAF0ZQB3_SOLVR</name>
<evidence type="ECO:0000256" key="1">
    <source>
        <dbReference type="SAM" id="MobiDB-lite"/>
    </source>
</evidence>
<keyword evidence="3" id="KW-1185">Reference proteome</keyword>
<evidence type="ECO:0000313" key="3">
    <source>
        <dbReference type="Proteomes" id="UP001234989"/>
    </source>
</evidence>
<organism evidence="2 3">
    <name type="scientific">Solanum verrucosum</name>
    <dbReference type="NCBI Taxonomy" id="315347"/>
    <lineage>
        <taxon>Eukaryota</taxon>
        <taxon>Viridiplantae</taxon>
        <taxon>Streptophyta</taxon>
        <taxon>Embryophyta</taxon>
        <taxon>Tracheophyta</taxon>
        <taxon>Spermatophyta</taxon>
        <taxon>Magnoliopsida</taxon>
        <taxon>eudicotyledons</taxon>
        <taxon>Gunneridae</taxon>
        <taxon>Pentapetalae</taxon>
        <taxon>asterids</taxon>
        <taxon>lamiids</taxon>
        <taxon>Solanales</taxon>
        <taxon>Solanaceae</taxon>
        <taxon>Solanoideae</taxon>
        <taxon>Solaneae</taxon>
        <taxon>Solanum</taxon>
    </lineage>
</organism>
<dbReference type="EMBL" id="CP133620">
    <property type="protein sequence ID" value="WMV45695.1"/>
    <property type="molecule type" value="Genomic_DNA"/>
</dbReference>
<feature type="region of interest" description="Disordered" evidence="1">
    <location>
        <begin position="211"/>
        <end position="231"/>
    </location>
</feature>
<proteinExistence type="predicted"/>
<reference evidence="2" key="1">
    <citation type="submission" date="2023-08" db="EMBL/GenBank/DDBJ databases">
        <title>A de novo genome assembly of Solanum verrucosum Schlechtendal, a Mexican diploid species geographically isolated from the other diploid A-genome species in potato relatives.</title>
        <authorList>
            <person name="Hosaka K."/>
        </authorList>
    </citation>
    <scope>NUCLEOTIDE SEQUENCE</scope>
    <source>
        <tissue evidence="2">Young leaves</tissue>
    </source>
</reference>
<accession>A0AAF0ZQB3</accession>